<organism evidence="5 6">
    <name type="scientific">Gluconobacter japonicus</name>
    <dbReference type="NCBI Taxonomy" id="376620"/>
    <lineage>
        <taxon>Bacteria</taxon>
        <taxon>Pseudomonadati</taxon>
        <taxon>Pseudomonadota</taxon>
        <taxon>Alphaproteobacteria</taxon>
        <taxon>Acetobacterales</taxon>
        <taxon>Acetobacteraceae</taxon>
        <taxon>Gluconobacter</taxon>
    </lineage>
</organism>
<evidence type="ECO:0000256" key="2">
    <source>
        <dbReference type="ARBA" id="ARBA00022801"/>
    </source>
</evidence>
<reference evidence="5" key="1">
    <citation type="submission" date="2020-04" db="EMBL/GenBank/DDBJ databases">
        <authorList>
            <person name="Sombolestani A."/>
        </authorList>
    </citation>
    <scope>NUCLEOTIDE SEQUENCE</scope>
    <source>
        <strain evidence="5">R71697</strain>
    </source>
</reference>
<evidence type="ECO:0000313" key="6">
    <source>
        <dbReference type="Proteomes" id="UP000661006"/>
    </source>
</evidence>
<evidence type="ECO:0000313" key="5">
    <source>
        <dbReference type="EMBL" id="MBF0870044.1"/>
    </source>
</evidence>
<accession>A0A9Q2ISK3</accession>
<dbReference type="Proteomes" id="UP000661006">
    <property type="component" value="Unassembled WGS sequence"/>
</dbReference>
<dbReference type="AlphaFoldDB" id="A0A9Q2ISK3"/>
<dbReference type="InterPro" id="IPR013148">
    <property type="entry name" value="Glyco_hydro_32_N"/>
</dbReference>
<feature type="domain" description="Glycosyl hydrolase family 32 N-terminal" evidence="4">
    <location>
        <begin position="3"/>
        <end position="100"/>
    </location>
</feature>
<comment type="similarity">
    <text evidence="1">Belongs to the glycosyl hydrolase 32 family.</text>
</comment>
<dbReference type="GO" id="GO:0004575">
    <property type="term" value="F:sucrose alpha-glucosidase activity"/>
    <property type="evidence" value="ECO:0007669"/>
    <property type="project" value="TreeGrafter"/>
</dbReference>
<dbReference type="InterPro" id="IPR023296">
    <property type="entry name" value="Glyco_hydro_beta-prop_sf"/>
</dbReference>
<protein>
    <recommendedName>
        <fullName evidence="4">Glycosyl hydrolase family 32 N-terminal domain-containing protein</fullName>
    </recommendedName>
</protein>
<dbReference type="GeneID" id="81473868"/>
<keyword evidence="2" id="KW-0378">Hydrolase</keyword>
<dbReference type="Pfam" id="PF00251">
    <property type="entry name" value="Glyco_hydro_32N"/>
    <property type="match status" value="1"/>
</dbReference>
<dbReference type="GO" id="GO:0005737">
    <property type="term" value="C:cytoplasm"/>
    <property type="evidence" value="ECO:0007669"/>
    <property type="project" value="TreeGrafter"/>
</dbReference>
<dbReference type="PANTHER" id="PTHR42800:SF1">
    <property type="entry name" value="EXOINULINASE INUD (AFU_ORTHOLOGUE AFUA_5G00480)"/>
    <property type="match status" value="1"/>
</dbReference>
<dbReference type="PANTHER" id="PTHR42800">
    <property type="entry name" value="EXOINULINASE INUD (AFU_ORTHOLOGUE AFUA_5G00480)"/>
    <property type="match status" value="1"/>
</dbReference>
<comment type="caution">
    <text evidence="5">The sequence shown here is derived from an EMBL/GenBank/DDBJ whole genome shotgun (WGS) entry which is preliminary data.</text>
</comment>
<reference evidence="5" key="2">
    <citation type="submission" date="2020-11" db="EMBL/GenBank/DDBJ databases">
        <title>Description of novel Gluconobacter species.</title>
        <authorList>
            <person name="Cleenwerck I."/>
            <person name="Cnockaert M."/>
            <person name="Borremans W."/>
            <person name="Wieme A.D."/>
            <person name="De Vuyst L."/>
            <person name="Vandamme P."/>
        </authorList>
    </citation>
    <scope>NUCLEOTIDE SEQUENCE</scope>
    <source>
        <strain evidence="5">R71697</strain>
    </source>
</reference>
<dbReference type="EMBL" id="JABCQN010000002">
    <property type="protein sequence ID" value="MBF0870044.1"/>
    <property type="molecule type" value="Genomic_DNA"/>
</dbReference>
<dbReference type="Gene3D" id="2.115.10.20">
    <property type="entry name" value="Glycosyl hydrolase domain, family 43"/>
    <property type="match status" value="1"/>
</dbReference>
<evidence type="ECO:0000256" key="1">
    <source>
        <dbReference type="ARBA" id="ARBA00009902"/>
    </source>
</evidence>
<keyword evidence="3" id="KW-0326">Glycosidase</keyword>
<dbReference type="SUPFAM" id="SSF75005">
    <property type="entry name" value="Arabinanase/levansucrase/invertase"/>
    <property type="match status" value="1"/>
</dbReference>
<gene>
    <name evidence="5" type="ORF">HKD32_04110</name>
</gene>
<sequence>MPNWLNDPQRAVYDRESGLWCLYFLYNSQFSPNPAISKNDIEWFLMTSSDLVTWTAQHVAIPKYTTENGDPWSGFVFIDEGNTAGFGKGAWTILMTMPAAPHHVQTTALWYSPRPAGAVLQLS</sequence>
<name>A0A9Q2ISK3_GLUJA</name>
<evidence type="ECO:0000259" key="4">
    <source>
        <dbReference type="Pfam" id="PF00251"/>
    </source>
</evidence>
<dbReference type="GO" id="GO:0005987">
    <property type="term" value="P:sucrose catabolic process"/>
    <property type="evidence" value="ECO:0007669"/>
    <property type="project" value="TreeGrafter"/>
</dbReference>
<dbReference type="RefSeq" id="WP_061931305.1">
    <property type="nucleotide sequence ID" value="NZ_JABCQN010000002.1"/>
</dbReference>
<evidence type="ECO:0000256" key="3">
    <source>
        <dbReference type="ARBA" id="ARBA00023295"/>
    </source>
</evidence>
<proteinExistence type="inferred from homology"/>